<dbReference type="CDD" id="cd13399">
    <property type="entry name" value="Slt35-like"/>
    <property type="match status" value="1"/>
</dbReference>
<keyword evidence="5" id="KW-1185">Reference proteome</keyword>
<feature type="active site" evidence="1">
    <location>
        <position position="125"/>
    </location>
</feature>
<evidence type="ECO:0000256" key="1">
    <source>
        <dbReference type="PIRSR" id="PIRSR611757-1"/>
    </source>
</evidence>
<dbReference type="NCBIfam" id="TIGR02282">
    <property type="entry name" value="MltB"/>
    <property type="match status" value="1"/>
</dbReference>
<sequence>MRKTLGRVLLTGALMTTGATAWATSGYEAHPRAEELVKQLVDEGFEADEIRAVLAKAKRQESILEAISRPAERRLTWGEYRKIFVETPRIKQGVAFWNTHEETLKRAEETYGVPAEIIVSIIGVETRYGRIMGRYRVLDALATLGFDYPKRADFFRGELVHFLQLAREEQLDPSEPLGSYAGAMGYGQFIPSSFRHYAVDFDGDGKRDIWTNEVDAIGSVANYFSQHGWKAGEPVRSNVVFNKEADASWFNAGLKPELTLEQWAERGVSTRDGLNLQQPATLMEMTMEDGEHYWFGLHNFYVITRYNHSRLYAMAVYELSQAIKDARGPSATAQES</sequence>
<evidence type="ECO:0000259" key="3">
    <source>
        <dbReference type="Pfam" id="PF13406"/>
    </source>
</evidence>
<dbReference type="InterPro" id="IPR023346">
    <property type="entry name" value="Lysozyme-like_dom_sf"/>
</dbReference>
<accession>A0A7W2ADC9</accession>
<proteinExistence type="predicted"/>
<dbReference type="Pfam" id="PF13406">
    <property type="entry name" value="SLT_2"/>
    <property type="match status" value="1"/>
</dbReference>
<reference evidence="4 5" key="1">
    <citation type="submission" date="2020-07" db="EMBL/GenBank/DDBJ databases">
        <title>Bacterium isolated from marien macroalgae.</title>
        <authorList>
            <person name="Zhu K."/>
            <person name="Lu D."/>
            <person name="Du Z."/>
        </authorList>
    </citation>
    <scope>NUCLEOTIDE SEQUENCE [LARGE SCALE GENOMIC DNA]</scope>
    <source>
        <strain evidence="4 5">3-1745</strain>
    </source>
</reference>
<feature type="domain" description="Transglycosylase SLT" evidence="3">
    <location>
        <begin position="31"/>
        <end position="321"/>
    </location>
</feature>
<dbReference type="RefSeq" id="WP_181741245.1">
    <property type="nucleotide sequence ID" value="NZ_JACEMT010000053.1"/>
</dbReference>
<dbReference type="PANTHER" id="PTHR30163">
    <property type="entry name" value="MEMBRANE-BOUND LYTIC MUREIN TRANSGLYCOSYLASE B"/>
    <property type="match status" value="1"/>
</dbReference>
<evidence type="ECO:0000313" key="4">
    <source>
        <dbReference type="EMBL" id="MBA4503444.1"/>
    </source>
</evidence>
<dbReference type="InterPro" id="IPR011757">
    <property type="entry name" value="Lytic_transglycosylase_MltB"/>
</dbReference>
<dbReference type="InterPro" id="IPR043426">
    <property type="entry name" value="MltB-like"/>
</dbReference>
<dbReference type="GO" id="GO:0008933">
    <property type="term" value="F:peptidoglycan lytic transglycosylase activity"/>
    <property type="evidence" value="ECO:0007669"/>
    <property type="project" value="TreeGrafter"/>
</dbReference>
<evidence type="ECO:0000313" key="5">
    <source>
        <dbReference type="Proteomes" id="UP000538931"/>
    </source>
</evidence>
<dbReference type="GO" id="GO:0009253">
    <property type="term" value="P:peptidoglycan catabolic process"/>
    <property type="evidence" value="ECO:0007669"/>
    <property type="project" value="TreeGrafter"/>
</dbReference>
<dbReference type="FunFam" id="1.10.8.350:FF:000001">
    <property type="entry name" value="Lytic murein transglycosylase B"/>
    <property type="match status" value="1"/>
</dbReference>
<dbReference type="AlphaFoldDB" id="A0A7W2ADC9"/>
<dbReference type="SUPFAM" id="SSF53955">
    <property type="entry name" value="Lysozyme-like"/>
    <property type="match status" value="1"/>
</dbReference>
<dbReference type="Gene3D" id="1.10.8.350">
    <property type="entry name" value="Bacterial muramidase"/>
    <property type="match status" value="1"/>
</dbReference>
<dbReference type="Gene3D" id="1.10.530.10">
    <property type="match status" value="1"/>
</dbReference>
<dbReference type="EMBL" id="JACEMT010000053">
    <property type="protein sequence ID" value="MBA4503444.1"/>
    <property type="molecule type" value="Genomic_DNA"/>
</dbReference>
<dbReference type="PANTHER" id="PTHR30163:SF9">
    <property type="entry name" value="MEMBRANE-BOUND LYTIC MUREIN TRANSGLYCOSYLASE B"/>
    <property type="match status" value="1"/>
</dbReference>
<organism evidence="4 5">
    <name type="scientific">Marinobacterium marinum</name>
    <dbReference type="NCBI Taxonomy" id="2756129"/>
    <lineage>
        <taxon>Bacteria</taxon>
        <taxon>Pseudomonadati</taxon>
        <taxon>Pseudomonadota</taxon>
        <taxon>Gammaproteobacteria</taxon>
        <taxon>Oceanospirillales</taxon>
        <taxon>Oceanospirillaceae</taxon>
        <taxon>Marinobacterium</taxon>
    </lineage>
</organism>
<comment type="caution">
    <text evidence="4">The sequence shown here is derived from an EMBL/GenBank/DDBJ whole genome shotgun (WGS) entry which is preliminary data.</text>
</comment>
<protein>
    <submittedName>
        <fullName evidence="4">Lytic murein transglycosylase B</fullName>
    </submittedName>
</protein>
<gene>
    <name evidence="4" type="primary">mltB</name>
    <name evidence="4" type="ORF">H1S06_13880</name>
</gene>
<dbReference type="Proteomes" id="UP000538931">
    <property type="component" value="Unassembled WGS sequence"/>
</dbReference>
<name>A0A7W2ADC9_9GAMM</name>
<keyword evidence="2" id="KW-0732">Signal</keyword>
<evidence type="ECO:0000256" key="2">
    <source>
        <dbReference type="SAM" id="SignalP"/>
    </source>
</evidence>
<feature type="chain" id="PRO_5031546994" evidence="2">
    <location>
        <begin position="24"/>
        <end position="336"/>
    </location>
</feature>
<feature type="signal peptide" evidence="2">
    <location>
        <begin position="1"/>
        <end position="23"/>
    </location>
</feature>
<dbReference type="InterPro" id="IPR031304">
    <property type="entry name" value="SLT_2"/>
</dbReference>